<keyword evidence="2" id="KW-0472">Membrane</keyword>
<organism evidence="3 4">
    <name type="scientific">Plastoroseomonas arctica</name>
    <dbReference type="NCBI Taxonomy" id="1509237"/>
    <lineage>
        <taxon>Bacteria</taxon>
        <taxon>Pseudomonadati</taxon>
        <taxon>Pseudomonadota</taxon>
        <taxon>Alphaproteobacteria</taxon>
        <taxon>Acetobacterales</taxon>
        <taxon>Acetobacteraceae</taxon>
        <taxon>Plastoroseomonas</taxon>
    </lineage>
</organism>
<feature type="transmembrane region" description="Helical" evidence="2">
    <location>
        <begin position="108"/>
        <end position="128"/>
    </location>
</feature>
<feature type="transmembrane region" description="Helical" evidence="2">
    <location>
        <begin position="6"/>
        <end position="29"/>
    </location>
</feature>
<reference evidence="3" key="2">
    <citation type="journal article" date="2021" name="Syst. Appl. Microbiol.">
        <title>Roseomonas hellenica sp. nov., isolated from roots of wild-growing Alkanna tinctoria.</title>
        <authorList>
            <person name="Rat A."/>
            <person name="Naranjo H.D."/>
            <person name="Lebbe L."/>
            <person name="Cnockaert M."/>
            <person name="Krigas N."/>
            <person name="Grigoriadou K."/>
            <person name="Maloupa E."/>
            <person name="Willems A."/>
        </authorList>
    </citation>
    <scope>NUCLEOTIDE SEQUENCE</scope>
    <source>
        <strain evidence="3">LMG 28251</strain>
    </source>
</reference>
<keyword evidence="2" id="KW-0812">Transmembrane</keyword>
<evidence type="ECO:0000256" key="1">
    <source>
        <dbReference type="SAM" id="MobiDB-lite"/>
    </source>
</evidence>
<feature type="transmembrane region" description="Helical" evidence="2">
    <location>
        <begin position="61"/>
        <end position="78"/>
    </location>
</feature>
<protein>
    <recommendedName>
        <fullName evidence="5">Transmembrane protein</fullName>
    </recommendedName>
</protein>
<feature type="transmembrane region" description="Helical" evidence="2">
    <location>
        <begin position="215"/>
        <end position="238"/>
    </location>
</feature>
<keyword evidence="2" id="KW-1133">Transmembrane helix</keyword>
<proteinExistence type="predicted"/>
<evidence type="ECO:0008006" key="5">
    <source>
        <dbReference type="Google" id="ProtNLM"/>
    </source>
</evidence>
<gene>
    <name evidence="3" type="ORF">GXW79_12175</name>
</gene>
<keyword evidence="4" id="KW-1185">Reference proteome</keyword>
<dbReference type="AlphaFoldDB" id="A0AAF1JX47"/>
<feature type="transmembrane region" description="Helical" evidence="2">
    <location>
        <begin position="36"/>
        <end position="55"/>
    </location>
</feature>
<evidence type="ECO:0000256" key="2">
    <source>
        <dbReference type="SAM" id="Phobius"/>
    </source>
</evidence>
<feature type="transmembrane region" description="Helical" evidence="2">
    <location>
        <begin position="245"/>
        <end position="263"/>
    </location>
</feature>
<reference evidence="3" key="1">
    <citation type="submission" date="2020-01" db="EMBL/GenBank/DDBJ databases">
        <authorList>
            <person name="Rat A."/>
        </authorList>
    </citation>
    <scope>NUCLEOTIDE SEQUENCE</scope>
    <source>
        <strain evidence="3">LMG 28251</strain>
    </source>
</reference>
<sequence>MLLDGKAWLIGGYGALLAASAALPFLLACWPRLRAVSMDVALGAGIVALAAAIFWSRGLNLGVVPLLVGPLLVVPLAGRSLAPALGGLAALPLLSTMVWWDAGSVLGPWRLGGFIVAGFGIAALARLVTRDAGRATRAIVLILLGAVGIVSASSTGVYAAPTAFWVLWHHWSAYIAPVEGLLSGGIPYRDFLVQYGIGPTLLIAAACGEDCWTGMYAVVAATNTLHLLALGGCVLIIARPAAIGATALAVLALVAAVTLWTAYPPDWLGGLATPSVGGLRYLPVSALLLRVLRNNRRGVVWDGWETALWLLGLLWSPEAAYCVTLIRWPCLALRMVDGGRATGVRAVAPVLRCVGQALGTTVLALAAASFAFRLWFGDWPSLAGYLTYVANPPGALSPNLLGPMWLAVGAALAAMVAMVRGSALNIRQANAALLGLMAAACYFLGRSHDNNILNILPFLVVSLTAAAVVAGPRLIGGFARTVMAGIVAWGASLGGGGWLEVWRSGKAFEIGPSRLLSRIGFEGADAATLLDRHAGLPAGRSAEAAAALAWVRSRGEGAPVLVSATMLLPRHPAGEAWTGVNNVANYSLLPPAIMERVVRRGARRFARPGWLVIEDGQSASWLATFTASYEVTERHQTGAYTAYRLAPRCEQPRAARQVSPAMPPEEAAGSCATTFMRRSAAVPSAEILAPSSSPSRNGLGSADR</sequence>
<dbReference type="RefSeq" id="WP_211874678.1">
    <property type="nucleotide sequence ID" value="NZ_JAAEDH010000013.1"/>
</dbReference>
<feature type="transmembrane region" description="Helical" evidence="2">
    <location>
        <begin position="140"/>
        <end position="168"/>
    </location>
</feature>
<feature type="transmembrane region" description="Helical" evidence="2">
    <location>
        <begin position="451"/>
        <end position="470"/>
    </location>
</feature>
<name>A0AAF1JX47_9PROT</name>
<accession>A0AAF1JX47</accession>
<evidence type="ECO:0000313" key="4">
    <source>
        <dbReference type="Proteomes" id="UP001196068"/>
    </source>
</evidence>
<feature type="transmembrane region" description="Helical" evidence="2">
    <location>
        <begin position="396"/>
        <end position="417"/>
    </location>
</feature>
<feature type="region of interest" description="Disordered" evidence="1">
    <location>
        <begin position="683"/>
        <end position="704"/>
    </location>
</feature>
<dbReference type="EMBL" id="JAAEDH010000013">
    <property type="protein sequence ID" value="MBR0655831.1"/>
    <property type="molecule type" value="Genomic_DNA"/>
</dbReference>
<dbReference type="Proteomes" id="UP001196068">
    <property type="component" value="Unassembled WGS sequence"/>
</dbReference>
<feature type="transmembrane region" description="Helical" evidence="2">
    <location>
        <begin position="349"/>
        <end position="376"/>
    </location>
</feature>
<dbReference type="PROSITE" id="PS51257">
    <property type="entry name" value="PROKAR_LIPOPROTEIN"/>
    <property type="match status" value="1"/>
</dbReference>
<comment type="caution">
    <text evidence="3">The sequence shown here is derived from an EMBL/GenBank/DDBJ whole genome shotgun (WGS) entry which is preliminary data.</text>
</comment>
<evidence type="ECO:0000313" key="3">
    <source>
        <dbReference type="EMBL" id="MBR0655831.1"/>
    </source>
</evidence>